<dbReference type="InterPro" id="IPR017930">
    <property type="entry name" value="Myb_dom"/>
</dbReference>
<organism evidence="11 12">
    <name type="scientific">Eimeria tenella</name>
    <name type="common">Coccidian parasite</name>
    <dbReference type="NCBI Taxonomy" id="5802"/>
    <lineage>
        <taxon>Eukaryota</taxon>
        <taxon>Sar</taxon>
        <taxon>Alveolata</taxon>
        <taxon>Apicomplexa</taxon>
        <taxon>Conoidasida</taxon>
        <taxon>Coccidia</taxon>
        <taxon>Eucoccidiorida</taxon>
        <taxon>Eimeriorina</taxon>
        <taxon>Eimeriidae</taxon>
        <taxon>Eimeria</taxon>
    </lineage>
</organism>
<feature type="compositionally biased region" description="Low complexity" evidence="6">
    <location>
        <begin position="94"/>
        <end position="105"/>
    </location>
</feature>
<protein>
    <submittedName>
        <fullName evidence="11">Related to swi/snf-related matrix-associated actin-dependent regulator of chromatin, subfamily c, member 1, related</fullName>
    </submittedName>
</protein>
<dbReference type="InterPro" id="IPR032451">
    <property type="entry name" value="SMARCC_C"/>
</dbReference>
<dbReference type="VEuPathDB" id="ToxoDB:ETH_00010665"/>
<keyword evidence="4" id="KW-0539">Nucleus</keyword>
<keyword evidence="12" id="KW-1185">Reference proteome</keyword>
<evidence type="ECO:0000256" key="5">
    <source>
        <dbReference type="SAM" id="Coils"/>
    </source>
</evidence>
<dbReference type="VEuPathDB" id="ToxoDB:ETH2_1116900"/>
<dbReference type="Pfam" id="PF16495">
    <property type="entry name" value="SWIRM-assoc_1"/>
    <property type="match status" value="1"/>
</dbReference>
<dbReference type="PROSITE" id="PS50090">
    <property type="entry name" value="MYB_LIKE"/>
    <property type="match status" value="1"/>
</dbReference>
<dbReference type="InterPro" id="IPR036388">
    <property type="entry name" value="WH-like_DNA-bd_sf"/>
</dbReference>
<dbReference type="Pfam" id="PF04433">
    <property type="entry name" value="SWIRM"/>
    <property type="match status" value="1"/>
</dbReference>
<feature type="region of interest" description="Disordered" evidence="6">
    <location>
        <begin position="1"/>
        <end position="134"/>
    </location>
</feature>
<evidence type="ECO:0000259" key="10">
    <source>
        <dbReference type="PROSITE" id="PS51294"/>
    </source>
</evidence>
<evidence type="ECO:0000259" key="9">
    <source>
        <dbReference type="PROSITE" id="PS51293"/>
    </source>
</evidence>
<feature type="domain" description="SWIRM" evidence="8">
    <location>
        <begin position="243"/>
        <end position="342"/>
    </location>
</feature>
<evidence type="ECO:0000256" key="3">
    <source>
        <dbReference type="ARBA" id="ARBA00023163"/>
    </source>
</evidence>
<dbReference type="PANTHER" id="PTHR12802">
    <property type="entry name" value="SWI/SNF COMPLEX-RELATED"/>
    <property type="match status" value="1"/>
</dbReference>
<keyword evidence="3" id="KW-0804">Transcription</keyword>
<dbReference type="InterPro" id="IPR017884">
    <property type="entry name" value="SANT_dom"/>
</dbReference>
<evidence type="ECO:0000259" key="8">
    <source>
        <dbReference type="PROSITE" id="PS50934"/>
    </source>
</evidence>
<feature type="region of interest" description="Disordered" evidence="6">
    <location>
        <begin position="197"/>
        <end position="236"/>
    </location>
</feature>
<dbReference type="OMA" id="QQFNEME"/>
<dbReference type="PROSITE" id="PS51294">
    <property type="entry name" value="HTH_MYB"/>
    <property type="match status" value="1"/>
</dbReference>
<feature type="region of interest" description="Disordered" evidence="6">
    <location>
        <begin position="635"/>
        <end position="658"/>
    </location>
</feature>
<evidence type="ECO:0000256" key="1">
    <source>
        <dbReference type="ARBA" id="ARBA00023015"/>
    </source>
</evidence>
<feature type="coiled-coil region" evidence="5">
    <location>
        <begin position="711"/>
        <end position="745"/>
    </location>
</feature>
<reference evidence="11" key="1">
    <citation type="submission" date="2013-10" db="EMBL/GenBank/DDBJ databases">
        <title>Genomic analysis of the causative agents of coccidiosis in chickens.</title>
        <authorList>
            <person name="Reid A.J."/>
            <person name="Blake D."/>
            <person name="Billington K."/>
            <person name="Browne H."/>
            <person name="Dunn M."/>
            <person name="Hung S."/>
            <person name="Kawahara F."/>
            <person name="Miranda-Saavedra D."/>
            <person name="Mourier T."/>
            <person name="Nagra H."/>
            <person name="Otto T.D."/>
            <person name="Rawlings N."/>
            <person name="Sanchez A."/>
            <person name="Sanders M."/>
            <person name="Subramaniam C."/>
            <person name="Tay Y."/>
            <person name="Dear P."/>
            <person name="Doerig C."/>
            <person name="Gruber A."/>
            <person name="Parkinson J."/>
            <person name="Shirley M."/>
            <person name="Wan K.L."/>
            <person name="Berriman M."/>
            <person name="Tomley F."/>
            <person name="Pain A."/>
        </authorList>
    </citation>
    <scope>NUCLEOTIDE SEQUENCE [LARGE SCALE GENOMIC DNA]</scope>
    <source>
        <strain evidence="11">Houghton</strain>
    </source>
</reference>
<evidence type="ECO:0000256" key="2">
    <source>
        <dbReference type="ARBA" id="ARBA00023125"/>
    </source>
</evidence>
<feature type="compositionally biased region" description="Low complexity" evidence="6">
    <location>
        <begin position="582"/>
        <end position="592"/>
    </location>
</feature>
<dbReference type="PANTHER" id="PTHR12802:SF41">
    <property type="entry name" value="BRAHMA ASSOCIATED PROTEIN 155 KDA"/>
    <property type="match status" value="1"/>
</dbReference>
<keyword evidence="2" id="KW-0238">DNA-binding</keyword>
<dbReference type="InterPro" id="IPR009057">
    <property type="entry name" value="Homeodomain-like_sf"/>
</dbReference>
<dbReference type="GO" id="GO:0003677">
    <property type="term" value="F:DNA binding"/>
    <property type="evidence" value="ECO:0007669"/>
    <property type="project" value="UniProtKB-KW"/>
</dbReference>
<dbReference type="SUPFAM" id="SSF46689">
    <property type="entry name" value="Homeodomain-like"/>
    <property type="match status" value="2"/>
</dbReference>
<dbReference type="RefSeq" id="XP_013232460.1">
    <property type="nucleotide sequence ID" value="XM_013377006.1"/>
</dbReference>
<dbReference type="SMART" id="SM00717">
    <property type="entry name" value="SANT"/>
    <property type="match status" value="1"/>
</dbReference>
<dbReference type="PROSITE" id="PS50934">
    <property type="entry name" value="SWIRM"/>
    <property type="match status" value="1"/>
</dbReference>
<dbReference type="Pfam" id="PF00249">
    <property type="entry name" value="Myb_DNA-binding"/>
    <property type="match status" value="1"/>
</dbReference>
<dbReference type="GO" id="GO:0005634">
    <property type="term" value="C:nucleus"/>
    <property type="evidence" value="ECO:0007669"/>
    <property type="project" value="UniProtKB-ARBA"/>
</dbReference>
<feature type="domain" description="SANT" evidence="9">
    <location>
        <begin position="458"/>
        <end position="510"/>
    </location>
</feature>
<keyword evidence="5" id="KW-0175">Coiled coil</keyword>
<evidence type="ECO:0000313" key="11">
    <source>
        <dbReference type="EMBL" id="CDJ41710.1"/>
    </source>
</evidence>
<evidence type="ECO:0000256" key="4">
    <source>
        <dbReference type="ARBA" id="ARBA00023242"/>
    </source>
</evidence>
<dbReference type="Proteomes" id="UP000030747">
    <property type="component" value="Unassembled WGS sequence"/>
</dbReference>
<gene>
    <name evidence="11" type="ORF">ETH_00010665</name>
</gene>
<dbReference type="CDD" id="cd00167">
    <property type="entry name" value="SANT"/>
    <property type="match status" value="1"/>
</dbReference>
<evidence type="ECO:0000313" key="12">
    <source>
        <dbReference type="Proteomes" id="UP000030747"/>
    </source>
</evidence>
<feature type="region of interest" description="Disordered" evidence="6">
    <location>
        <begin position="582"/>
        <end position="601"/>
    </location>
</feature>
<dbReference type="InterPro" id="IPR007526">
    <property type="entry name" value="SWIRM"/>
</dbReference>
<dbReference type="EMBL" id="HG675655">
    <property type="protein sequence ID" value="CDJ41710.1"/>
    <property type="molecule type" value="Genomic_DNA"/>
</dbReference>
<accession>U6L1R8</accession>
<feature type="compositionally biased region" description="Basic and acidic residues" evidence="6">
    <location>
        <begin position="1"/>
        <end position="11"/>
    </location>
</feature>
<name>U6L1R8_EIMTE</name>
<reference evidence="11" key="2">
    <citation type="submission" date="2013-10" db="EMBL/GenBank/DDBJ databases">
        <authorList>
            <person name="Aslett M."/>
        </authorList>
    </citation>
    <scope>NUCLEOTIDE SEQUENCE [LARGE SCALE GENOMIC DNA]</scope>
    <source>
        <strain evidence="11">Houghton</strain>
    </source>
</reference>
<feature type="domain" description="Myb-like" evidence="7">
    <location>
        <begin position="455"/>
        <end position="506"/>
    </location>
</feature>
<feature type="compositionally biased region" description="Low complexity" evidence="6">
    <location>
        <begin position="30"/>
        <end position="44"/>
    </location>
</feature>
<evidence type="ECO:0000259" key="7">
    <source>
        <dbReference type="PROSITE" id="PS50090"/>
    </source>
</evidence>
<feature type="domain" description="HTH myb-type" evidence="10">
    <location>
        <begin position="463"/>
        <end position="509"/>
    </location>
</feature>
<dbReference type="AlphaFoldDB" id="U6L1R8"/>
<dbReference type="InterPro" id="IPR001005">
    <property type="entry name" value="SANT/Myb"/>
</dbReference>
<dbReference type="OrthoDB" id="118550at2759"/>
<proteinExistence type="predicted"/>
<feature type="compositionally biased region" description="Low complexity" evidence="6">
    <location>
        <begin position="645"/>
        <end position="656"/>
    </location>
</feature>
<keyword evidence="1" id="KW-0805">Transcription regulation</keyword>
<dbReference type="PROSITE" id="PS51293">
    <property type="entry name" value="SANT"/>
    <property type="match status" value="1"/>
</dbReference>
<feature type="compositionally biased region" description="Low complexity" evidence="6">
    <location>
        <begin position="116"/>
        <end position="125"/>
    </location>
</feature>
<dbReference type="Gene3D" id="1.10.10.60">
    <property type="entry name" value="Homeodomain-like"/>
    <property type="match status" value="1"/>
</dbReference>
<dbReference type="Gene3D" id="1.10.10.10">
    <property type="entry name" value="Winged helix-like DNA-binding domain superfamily/Winged helix DNA-binding domain"/>
    <property type="match status" value="1"/>
</dbReference>
<dbReference type="GeneID" id="25251327"/>
<evidence type="ECO:0000256" key="6">
    <source>
        <dbReference type="SAM" id="MobiDB-lite"/>
    </source>
</evidence>
<sequence>MVSTQEGKEEGGPPGAPSEDFQGAPGGVGAPAAAAAAAQPAAAAPKREAEAADNEAAAKRHKAAEEQGAPGGPPQQQQQVLPEAMRPLGSMPTSAAGGPSVAAAPIYREDPAKAAQEQQQQQQQQGEDTQIAPGVLQLAPFGRNAHASVAVSRPSLYVESLPPQGLAAAAAAGAAAAAAAMGAAAAAVGGPCEGGPLGGPRGVKDDLADTPADRPPVSLDPHQVKQREEEAASEAAAAAAAAPVVPSCSSWFSEGEISSVERDILPSLFTGSSVLESERDGVYVHLRQSLMDLYRQNPQKYLSFTECRQSIPGDAALLLRVYCFLDYWGLINFQANPATVPSSVRRKREFLLKDMQSWSRASIYEKLQQHGAAAAAAAAAAETSAAPQGEGPWRCVSCGKICLYSYYILKPGGTAGVSLGVMDSCVWCLRCYAEGRYPHVLTSRNFVKVDLLIAGATADGSDWQLDEIERLIEAIELHKDDWDEVAEHVGGGRTPQQCVERFIKLPTQEPFLEASKHVVSGTEQTPFSSFANPLLSLLAFLSSVVHPSVAAAAARAALQETVNLAVSSKDLLPEKEGQAAAAAAASSSSSSSAGGGGAADKEGAAAEPAAAAAAAAAHGAAAEGGANGVGVKQEAPAAAADGKTSSSSSNSSSSSSKELLVGEEALQVAAATALAAGAASAAELQQLEQQNIGCLLRSVAEVQMRRVSLKLKKLQALQEVVARSKQQMENRLSQLFAEHSDLMAELEGTRSLGQSAVLP</sequence>